<dbReference type="GO" id="GO:0003677">
    <property type="term" value="F:DNA binding"/>
    <property type="evidence" value="ECO:0007669"/>
    <property type="project" value="UniProtKB-KW"/>
</dbReference>
<feature type="domain" description="HTH dtxR-type" evidence="5">
    <location>
        <begin position="3"/>
        <end position="64"/>
    </location>
</feature>
<evidence type="ECO:0000256" key="4">
    <source>
        <dbReference type="ARBA" id="ARBA00023163"/>
    </source>
</evidence>
<dbReference type="GO" id="GO:0003700">
    <property type="term" value="F:DNA-binding transcription factor activity"/>
    <property type="evidence" value="ECO:0007669"/>
    <property type="project" value="InterPro"/>
</dbReference>
<dbReference type="InterPro" id="IPR022687">
    <property type="entry name" value="HTH_DTXR"/>
</dbReference>
<dbReference type="PANTHER" id="PTHR33238">
    <property type="entry name" value="IRON (METAL) DEPENDENT REPRESSOR, DTXR FAMILY"/>
    <property type="match status" value="1"/>
</dbReference>
<dbReference type="Gene3D" id="1.10.60.10">
    <property type="entry name" value="Iron dependent repressor, metal binding and dimerisation domain"/>
    <property type="match status" value="1"/>
</dbReference>
<dbReference type="InterPro" id="IPR036390">
    <property type="entry name" value="WH_DNA-bd_sf"/>
</dbReference>
<evidence type="ECO:0000313" key="7">
    <source>
        <dbReference type="Proteomes" id="UP001198220"/>
    </source>
</evidence>
<reference evidence="6 7" key="1">
    <citation type="submission" date="2021-10" db="EMBL/GenBank/DDBJ databases">
        <title>Anaerobic single-cell dispensing facilitates the cultivation of human gut bacteria.</title>
        <authorList>
            <person name="Afrizal A."/>
        </authorList>
    </citation>
    <scope>NUCLEOTIDE SEQUENCE [LARGE SCALE GENOMIC DNA]</scope>
    <source>
        <strain evidence="6 7">CLA-AA-H276</strain>
    </source>
</reference>
<dbReference type="Gene3D" id="1.10.10.10">
    <property type="entry name" value="Winged helix-like DNA-binding domain superfamily/Winged helix DNA-binding domain"/>
    <property type="match status" value="1"/>
</dbReference>
<dbReference type="InterPro" id="IPR022689">
    <property type="entry name" value="Iron_dep_repressor"/>
</dbReference>
<dbReference type="SMART" id="SM00529">
    <property type="entry name" value="HTH_DTXR"/>
    <property type="match status" value="1"/>
</dbReference>
<comment type="caution">
    <text evidence="6">The sequence shown here is derived from an EMBL/GenBank/DDBJ whole genome shotgun (WGS) entry which is preliminary data.</text>
</comment>
<dbReference type="PROSITE" id="PS50944">
    <property type="entry name" value="HTH_DTXR"/>
    <property type="match status" value="1"/>
</dbReference>
<dbReference type="InterPro" id="IPR001367">
    <property type="entry name" value="Fe_dep_repressor"/>
</dbReference>
<dbReference type="EMBL" id="JAJEPS010000002">
    <property type="protein sequence ID" value="MCC2125219.1"/>
    <property type="molecule type" value="Genomic_DNA"/>
</dbReference>
<dbReference type="SUPFAM" id="SSF47979">
    <property type="entry name" value="Iron-dependent repressor protein, dimerization domain"/>
    <property type="match status" value="1"/>
</dbReference>
<organism evidence="6 7">
    <name type="scientific">Hominiventricola filiformis</name>
    <dbReference type="NCBI Taxonomy" id="2885352"/>
    <lineage>
        <taxon>Bacteria</taxon>
        <taxon>Bacillati</taxon>
        <taxon>Bacillota</taxon>
        <taxon>Clostridia</taxon>
        <taxon>Lachnospirales</taxon>
        <taxon>Lachnospiraceae</taxon>
        <taxon>Hominiventricola</taxon>
    </lineage>
</organism>
<accession>A0AAE3A634</accession>
<gene>
    <name evidence="6" type="ORF">LKD36_03385</name>
</gene>
<dbReference type="RefSeq" id="WP_118770191.1">
    <property type="nucleotide sequence ID" value="NZ_JAJEPS010000002.1"/>
</dbReference>
<evidence type="ECO:0000259" key="5">
    <source>
        <dbReference type="PROSITE" id="PS50944"/>
    </source>
</evidence>
<dbReference type="GO" id="GO:0046983">
    <property type="term" value="F:protein dimerization activity"/>
    <property type="evidence" value="ECO:0007669"/>
    <property type="project" value="InterPro"/>
</dbReference>
<dbReference type="Pfam" id="PF01325">
    <property type="entry name" value="Fe_dep_repress"/>
    <property type="match status" value="1"/>
</dbReference>
<dbReference type="GO" id="GO:0046914">
    <property type="term" value="F:transition metal ion binding"/>
    <property type="evidence" value="ECO:0007669"/>
    <property type="project" value="InterPro"/>
</dbReference>
<keyword evidence="4" id="KW-0804">Transcription</keyword>
<comment type="similarity">
    <text evidence="1">Belongs to the DtxR/MntR family.</text>
</comment>
<dbReference type="Proteomes" id="UP001198220">
    <property type="component" value="Unassembled WGS sequence"/>
</dbReference>
<keyword evidence="3" id="KW-0238">DNA-binding</keyword>
<evidence type="ECO:0000256" key="3">
    <source>
        <dbReference type="ARBA" id="ARBA00023125"/>
    </source>
</evidence>
<evidence type="ECO:0000256" key="1">
    <source>
        <dbReference type="ARBA" id="ARBA00007871"/>
    </source>
</evidence>
<dbReference type="SUPFAM" id="SSF46785">
    <property type="entry name" value="Winged helix' DNA-binding domain"/>
    <property type="match status" value="1"/>
</dbReference>
<keyword evidence="2" id="KW-0805">Transcription regulation</keyword>
<evidence type="ECO:0000256" key="2">
    <source>
        <dbReference type="ARBA" id="ARBA00023015"/>
    </source>
</evidence>
<sequence>MKMQESPEDYLEAILVLTKELGNVRSIDVANYLGYSKPSISVAMKRLRENGFVALDDHGNLVLTGSGLSIALKIYERHMVISQFLISIGVSEETAKKDACRMEHVISDESFDKIKMLPR</sequence>
<dbReference type="AlphaFoldDB" id="A0AAE3A634"/>
<dbReference type="Pfam" id="PF02742">
    <property type="entry name" value="Fe_dep_repr_C"/>
    <property type="match status" value="1"/>
</dbReference>
<dbReference type="InterPro" id="IPR036421">
    <property type="entry name" value="Fe_dep_repressor_sf"/>
</dbReference>
<dbReference type="InterPro" id="IPR050536">
    <property type="entry name" value="DtxR_MntR_Metal-Reg"/>
</dbReference>
<name>A0AAE3A634_9FIRM</name>
<dbReference type="PANTHER" id="PTHR33238:SF7">
    <property type="entry name" value="IRON-DEPENDENT TRANSCRIPTIONAL REGULATOR"/>
    <property type="match status" value="1"/>
</dbReference>
<proteinExistence type="inferred from homology"/>
<dbReference type="InterPro" id="IPR036388">
    <property type="entry name" value="WH-like_DNA-bd_sf"/>
</dbReference>
<keyword evidence="7" id="KW-1185">Reference proteome</keyword>
<evidence type="ECO:0000313" key="6">
    <source>
        <dbReference type="EMBL" id="MCC2125219.1"/>
    </source>
</evidence>
<protein>
    <submittedName>
        <fullName evidence="6">Metal-dependent transcriptional regulator</fullName>
    </submittedName>
</protein>